<dbReference type="SUPFAM" id="SSF90229">
    <property type="entry name" value="CCCH zinc finger"/>
    <property type="match status" value="5"/>
</dbReference>
<dbReference type="InterPro" id="IPR036855">
    <property type="entry name" value="Znf_CCCH_sf"/>
</dbReference>
<feature type="domain" description="C3H1-type" evidence="8">
    <location>
        <begin position="82"/>
        <end position="110"/>
    </location>
</feature>
<dbReference type="Gene3D" id="2.30.30.1190">
    <property type="match status" value="1"/>
</dbReference>
<keyword evidence="3 6" id="KW-0863">Zinc-finger</keyword>
<dbReference type="Pfam" id="PF00642">
    <property type="entry name" value="zf-CCCH"/>
    <property type="match status" value="5"/>
</dbReference>
<keyword evidence="10" id="KW-1185">Reference proteome</keyword>
<evidence type="ECO:0000259" key="8">
    <source>
        <dbReference type="PROSITE" id="PS50103"/>
    </source>
</evidence>
<dbReference type="GO" id="GO:0003677">
    <property type="term" value="F:DNA binding"/>
    <property type="evidence" value="ECO:0007669"/>
    <property type="project" value="UniProtKB-KW"/>
</dbReference>
<keyword evidence="2" id="KW-0677">Repeat</keyword>
<dbReference type="SMART" id="SM00356">
    <property type="entry name" value="ZnF_C3H1"/>
    <property type="match status" value="5"/>
</dbReference>
<proteinExistence type="predicted"/>
<dbReference type="AlphaFoldDB" id="A0A445F8L4"/>
<feature type="zinc finger region" description="C3H1-type" evidence="6">
    <location>
        <begin position="335"/>
        <end position="363"/>
    </location>
</feature>
<feature type="domain" description="C3H1-type" evidence="8">
    <location>
        <begin position="37"/>
        <end position="65"/>
    </location>
</feature>
<name>A0A445F8L4_GLYSO</name>
<keyword evidence="1 6" id="KW-0479">Metal-binding</keyword>
<evidence type="ECO:0000256" key="4">
    <source>
        <dbReference type="ARBA" id="ARBA00022833"/>
    </source>
</evidence>
<evidence type="ECO:0000256" key="2">
    <source>
        <dbReference type="ARBA" id="ARBA00022737"/>
    </source>
</evidence>
<dbReference type="InterPro" id="IPR000571">
    <property type="entry name" value="Znf_CCCH"/>
</dbReference>
<dbReference type="Proteomes" id="UP000289340">
    <property type="component" value="Chromosome 20"/>
</dbReference>
<evidence type="ECO:0000313" key="10">
    <source>
        <dbReference type="Proteomes" id="UP000289340"/>
    </source>
</evidence>
<reference evidence="9 10" key="1">
    <citation type="submission" date="2018-09" db="EMBL/GenBank/DDBJ databases">
        <title>A high-quality reference genome of wild soybean provides a powerful tool to mine soybean genomes.</title>
        <authorList>
            <person name="Xie M."/>
            <person name="Chung C.Y.L."/>
            <person name="Li M.-W."/>
            <person name="Wong F.-L."/>
            <person name="Chan T.-F."/>
            <person name="Lam H.-M."/>
        </authorList>
    </citation>
    <scope>NUCLEOTIDE SEQUENCE [LARGE SCALE GENOMIC DNA]</scope>
    <source>
        <strain evidence="10">cv. W05</strain>
        <tissue evidence="9">Hypocotyl of etiolated seedlings</tissue>
    </source>
</reference>
<evidence type="ECO:0000313" key="9">
    <source>
        <dbReference type="EMBL" id="RZB45176.1"/>
    </source>
</evidence>
<dbReference type="PANTHER" id="PTHR12506:SF18">
    <property type="entry name" value="ZINC FINGER CCCH DOMAIN-CONTAINING PROTEIN 33-RELATED"/>
    <property type="match status" value="1"/>
</dbReference>
<keyword evidence="4 6" id="KW-0862">Zinc</keyword>
<dbReference type="PANTHER" id="PTHR12506">
    <property type="entry name" value="PROTEIN PHOSPHATASE RELATED"/>
    <property type="match status" value="1"/>
</dbReference>
<gene>
    <name evidence="9" type="ORF">D0Y65_054834</name>
</gene>
<accession>A0A445F8L4</accession>
<dbReference type="GO" id="GO:0008270">
    <property type="term" value="F:zinc ion binding"/>
    <property type="evidence" value="ECO:0007669"/>
    <property type="project" value="UniProtKB-KW"/>
</dbReference>
<sequence length="430" mass="47174">METNNNLNLIVPNPQDSLWMMNLRTGETMDSGSYPERPGEPDCSYYIRTGLCRFGATCRFNHPPNRRLAIATARMIGEFPERIGQPECQYYLKTGTCKFGATCKFHHPKDQAGIAGRVALNILGYPLRPNEPECTYYLRTGQCKFGNTCKFHHPQPSNMMLSLRGSPVYPTVHSPTTPGQESYAGGITNWSRGSYIPSPRWQGPSSYGPLILPQGVVSVPGWSAYSGQMGSISTSDSPQQAMRNGQTYETSHQGELANAGSQGAYSQFRSGTVPVGFYTLQRENIFPERPGQPECQFYVKTGDCKFGAVCQFHHPRERLIPAPDCVLSPIGLPLRLGEPLCVFYSRYGICKFGPSCKFDHPMEIFSYNITASPSADAPSRHLLGSSSGTAALNLSSEGLVESSSAKPRPLSLSEIRQIPSGDDNIDDDVA</sequence>
<protein>
    <submittedName>
        <fullName evidence="9">Zinc finger CCCH domain-containing protein ZFN-like isoform A</fullName>
    </submittedName>
</protein>
<evidence type="ECO:0000256" key="7">
    <source>
        <dbReference type="SAM" id="MobiDB-lite"/>
    </source>
</evidence>
<evidence type="ECO:0000256" key="6">
    <source>
        <dbReference type="PROSITE-ProRule" id="PRU00723"/>
    </source>
</evidence>
<dbReference type="GO" id="GO:0003729">
    <property type="term" value="F:mRNA binding"/>
    <property type="evidence" value="ECO:0007669"/>
    <property type="project" value="UniProtKB-ARBA"/>
</dbReference>
<feature type="region of interest" description="Disordered" evidence="7">
    <location>
        <begin position="399"/>
        <end position="430"/>
    </location>
</feature>
<comment type="caution">
    <text evidence="9">The sequence shown here is derived from an EMBL/GenBank/DDBJ whole genome shotgun (WGS) entry which is preliminary data.</text>
</comment>
<dbReference type="InterPro" id="IPR050974">
    <property type="entry name" value="Plant_ZF_CCCH"/>
</dbReference>
<feature type="zinc finger region" description="C3H1-type" evidence="6">
    <location>
        <begin position="37"/>
        <end position="65"/>
    </location>
</feature>
<dbReference type="Gene3D" id="4.10.1000.10">
    <property type="entry name" value="Zinc finger, CCCH-type"/>
    <property type="match status" value="2"/>
</dbReference>
<evidence type="ECO:0000256" key="3">
    <source>
        <dbReference type="ARBA" id="ARBA00022771"/>
    </source>
</evidence>
<dbReference type="PROSITE" id="PS50103">
    <property type="entry name" value="ZF_C3H1"/>
    <property type="match status" value="5"/>
</dbReference>
<feature type="domain" description="C3H1-type" evidence="8">
    <location>
        <begin position="128"/>
        <end position="156"/>
    </location>
</feature>
<keyword evidence="5" id="KW-0238">DNA-binding</keyword>
<evidence type="ECO:0000256" key="1">
    <source>
        <dbReference type="ARBA" id="ARBA00022723"/>
    </source>
</evidence>
<feature type="domain" description="C3H1-type" evidence="8">
    <location>
        <begin position="335"/>
        <end position="363"/>
    </location>
</feature>
<feature type="zinc finger region" description="C3H1-type" evidence="6">
    <location>
        <begin position="289"/>
        <end position="317"/>
    </location>
</feature>
<evidence type="ECO:0000256" key="5">
    <source>
        <dbReference type="ARBA" id="ARBA00023125"/>
    </source>
</evidence>
<dbReference type="Gramene" id="XM_028366123.1">
    <property type="protein sequence ID" value="XP_028221924.1"/>
    <property type="gene ID" value="LOC114403279"/>
</dbReference>
<feature type="domain" description="C3H1-type" evidence="8">
    <location>
        <begin position="289"/>
        <end position="317"/>
    </location>
</feature>
<feature type="zinc finger region" description="C3H1-type" evidence="6">
    <location>
        <begin position="82"/>
        <end position="110"/>
    </location>
</feature>
<dbReference type="FunFam" id="4.10.1000.10:FF:000028">
    <property type="entry name" value="Zinc finger nuclease 2"/>
    <property type="match status" value="1"/>
</dbReference>
<organism evidence="9 10">
    <name type="scientific">Glycine soja</name>
    <name type="common">Wild soybean</name>
    <dbReference type="NCBI Taxonomy" id="3848"/>
    <lineage>
        <taxon>Eukaryota</taxon>
        <taxon>Viridiplantae</taxon>
        <taxon>Streptophyta</taxon>
        <taxon>Embryophyta</taxon>
        <taxon>Tracheophyta</taxon>
        <taxon>Spermatophyta</taxon>
        <taxon>Magnoliopsida</taxon>
        <taxon>eudicotyledons</taxon>
        <taxon>Gunneridae</taxon>
        <taxon>Pentapetalae</taxon>
        <taxon>rosids</taxon>
        <taxon>fabids</taxon>
        <taxon>Fabales</taxon>
        <taxon>Fabaceae</taxon>
        <taxon>Papilionoideae</taxon>
        <taxon>50 kb inversion clade</taxon>
        <taxon>NPAAA clade</taxon>
        <taxon>indigoferoid/millettioid clade</taxon>
        <taxon>Phaseoleae</taxon>
        <taxon>Glycine</taxon>
        <taxon>Glycine subgen. Soja</taxon>
    </lineage>
</organism>
<dbReference type="EMBL" id="QZWG01000020">
    <property type="protein sequence ID" value="RZB45176.1"/>
    <property type="molecule type" value="Genomic_DNA"/>
</dbReference>
<feature type="zinc finger region" description="C3H1-type" evidence="6">
    <location>
        <begin position="128"/>
        <end position="156"/>
    </location>
</feature>